<keyword evidence="3" id="KW-1185">Reference proteome</keyword>
<dbReference type="PROSITE" id="PS51977">
    <property type="entry name" value="WGR"/>
    <property type="match status" value="1"/>
</dbReference>
<sequence>MSERICLQHVDESRNMRRFYVLDIQPNLFGEWVLVRENGRIGSPGRVIEKVFNCPVEAQRRFAQLMREKTRKGYQ</sequence>
<evidence type="ECO:0000259" key="1">
    <source>
        <dbReference type="PROSITE" id="PS51977"/>
    </source>
</evidence>
<dbReference type="Pfam" id="PF05406">
    <property type="entry name" value="WGR"/>
    <property type="match status" value="1"/>
</dbReference>
<dbReference type="RefSeq" id="WP_058599652.1">
    <property type="nucleotide sequence ID" value="NZ_LDQA01000018.1"/>
</dbReference>
<protein>
    <recommendedName>
        <fullName evidence="1">WGR domain-containing protein</fullName>
    </recommendedName>
</protein>
<reference evidence="2 3" key="1">
    <citation type="journal article" date="2016" name="Front. Microbiol.">
        <title>Genomic Resource of Rice Seed Associated Bacteria.</title>
        <authorList>
            <person name="Midha S."/>
            <person name="Bansal K."/>
            <person name="Sharma S."/>
            <person name="Kumar N."/>
            <person name="Patil P.P."/>
            <person name="Chaudhry V."/>
            <person name="Patil P.B."/>
        </authorList>
    </citation>
    <scope>NUCLEOTIDE SEQUENCE [LARGE SCALE GENOMIC DNA]</scope>
    <source>
        <strain evidence="2 3">NS365</strain>
    </source>
</reference>
<dbReference type="InterPro" id="IPR049809">
    <property type="entry name" value="YehF/YfeS-like_WGR"/>
</dbReference>
<dbReference type="InterPro" id="IPR036930">
    <property type="entry name" value="WGR_dom_sf"/>
</dbReference>
<dbReference type="SMART" id="SM00773">
    <property type="entry name" value="WGR"/>
    <property type="match status" value="1"/>
</dbReference>
<gene>
    <name evidence="2" type="ORF">NS365_07455</name>
</gene>
<accession>A0A175RRY6</accession>
<name>A0A175RRY6_9HYPH</name>
<dbReference type="CDD" id="cd07996">
    <property type="entry name" value="WGR_MMR_like"/>
    <property type="match status" value="1"/>
</dbReference>
<dbReference type="Gene3D" id="2.20.140.10">
    <property type="entry name" value="WGR domain"/>
    <property type="match status" value="1"/>
</dbReference>
<proteinExistence type="predicted"/>
<dbReference type="PATRIC" id="fig|401562.4.peg.1211"/>
<evidence type="ECO:0000313" key="2">
    <source>
        <dbReference type="EMBL" id="KTR06456.1"/>
    </source>
</evidence>
<evidence type="ECO:0000313" key="3">
    <source>
        <dbReference type="Proteomes" id="UP000078529"/>
    </source>
</evidence>
<dbReference type="SUPFAM" id="SSF142921">
    <property type="entry name" value="WGR domain-like"/>
    <property type="match status" value="1"/>
</dbReference>
<dbReference type="InterPro" id="IPR008893">
    <property type="entry name" value="WGR_domain"/>
</dbReference>
<organism evidence="2 3">
    <name type="scientific">Aureimonas ureilytica</name>
    <dbReference type="NCBI Taxonomy" id="401562"/>
    <lineage>
        <taxon>Bacteria</taxon>
        <taxon>Pseudomonadati</taxon>
        <taxon>Pseudomonadota</taxon>
        <taxon>Alphaproteobacteria</taxon>
        <taxon>Hyphomicrobiales</taxon>
        <taxon>Aurantimonadaceae</taxon>
        <taxon>Aureimonas</taxon>
    </lineage>
</organism>
<dbReference type="EMBL" id="LDQA01000018">
    <property type="protein sequence ID" value="KTR06456.1"/>
    <property type="molecule type" value="Genomic_DNA"/>
</dbReference>
<feature type="domain" description="WGR" evidence="1">
    <location>
        <begin position="1"/>
        <end position="75"/>
    </location>
</feature>
<dbReference type="Proteomes" id="UP000078529">
    <property type="component" value="Unassembled WGS sequence"/>
</dbReference>
<dbReference type="AlphaFoldDB" id="A0A175RRY6"/>
<comment type="caution">
    <text evidence="2">The sequence shown here is derived from an EMBL/GenBank/DDBJ whole genome shotgun (WGS) entry which is preliminary data.</text>
</comment>